<evidence type="ECO:0000256" key="6">
    <source>
        <dbReference type="ARBA" id="ARBA00022989"/>
    </source>
</evidence>
<dbReference type="RefSeq" id="WP_011524419.1">
    <property type="nucleotide sequence ID" value="NC_008009.1"/>
</dbReference>
<evidence type="ECO:0000256" key="7">
    <source>
        <dbReference type="ARBA" id="ARBA00023136"/>
    </source>
</evidence>
<feature type="transmembrane region" description="Helical" evidence="8">
    <location>
        <begin position="541"/>
        <end position="566"/>
    </location>
</feature>
<dbReference type="AlphaFoldDB" id="Q1IKI0"/>
<keyword evidence="7 8" id="KW-0472">Membrane</keyword>
<feature type="transmembrane region" description="Helical" evidence="8">
    <location>
        <begin position="465"/>
        <end position="486"/>
    </location>
</feature>
<dbReference type="PANTHER" id="PTHR30252:SF3">
    <property type="entry name" value="PYRUVATE_PROTON SYMPORTER BTST"/>
    <property type="match status" value="1"/>
</dbReference>
<dbReference type="eggNOG" id="COG1966">
    <property type="taxonomic scope" value="Bacteria"/>
</dbReference>
<evidence type="ECO:0000256" key="8">
    <source>
        <dbReference type="SAM" id="Phobius"/>
    </source>
</evidence>
<dbReference type="HOGENOM" id="CLU_010531_2_0_0"/>
<feature type="transmembrane region" description="Helical" evidence="8">
    <location>
        <begin position="192"/>
        <end position="211"/>
    </location>
</feature>
<proteinExistence type="inferred from homology"/>
<keyword evidence="4" id="KW-1003">Cell membrane</keyword>
<protein>
    <submittedName>
        <fullName evidence="10">Carbon starvation protein CstA</fullName>
    </submittedName>
</protein>
<reference evidence="10 11" key="1">
    <citation type="journal article" date="2009" name="Appl. Environ. Microbiol.">
        <title>Three genomes from the phylum Acidobacteria provide insight into the lifestyles of these microorganisms in soils.</title>
        <authorList>
            <person name="Ward N.L."/>
            <person name="Challacombe J.F."/>
            <person name="Janssen P.H."/>
            <person name="Henrissat B."/>
            <person name="Coutinho P.M."/>
            <person name="Wu M."/>
            <person name="Xie G."/>
            <person name="Haft D.H."/>
            <person name="Sait M."/>
            <person name="Badger J."/>
            <person name="Barabote R.D."/>
            <person name="Bradley B."/>
            <person name="Brettin T.S."/>
            <person name="Brinkac L.M."/>
            <person name="Bruce D."/>
            <person name="Creasy T."/>
            <person name="Daugherty S.C."/>
            <person name="Davidsen T.M."/>
            <person name="DeBoy R.T."/>
            <person name="Detter J.C."/>
            <person name="Dodson R.J."/>
            <person name="Durkin A.S."/>
            <person name="Ganapathy A."/>
            <person name="Gwinn-Giglio M."/>
            <person name="Han C.S."/>
            <person name="Khouri H."/>
            <person name="Kiss H."/>
            <person name="Kothari S.P."/>
            <person name="Madupu R."/>
            <person name="Nelson K.E."/>
            <person name="Nelson W.C."/>
            <person name="Paulsen I."/>
            <person name="Penn K."/>
            <person name="Ren Q."/>
            <person name="Rosovitz M.J."/>
            <person name="Selengut J.D."/>
            <person name="Shrivastava S."/>
            <person name="Sullivan S.A."/>
            <person name="Tapia R."/>
            <person name="Thompson L.S."/>
            <person name="Watkins K.L."/>
            <person name="Yang Q."/>
            <person name="Yu C."/>
            <person name="Zafar N."/>
            <person name="Zhou L."/>
            <person name="Kuske C.R."/>
        </authorList>
    </citation>
    <scope>NUCLEOTIDE SEQUENCE [LARGE SCALE GENOMIC DNA]</scope>
    <source>
        <strain evidence="10 11">Ellin345</strain>
    </source>
</reference>
<comment type="subcellular location">
    <subcellularLocation>
        <location evidence="1">Cell membrane</location>
        <topology evidence="1">Multi-pass membrane protein</topology>
    </subcellularLocation>
</comment>
<dbReference type="Pfam" id="PF02554">
    <property type="entry name" value="CstA"/>
    <property type="match status" value="1"/>
</dbReference>
<evidence type="ECO:0000256" key="2">
    <source>
        <dbReference type="ARBA" id="ARBA00007755"/>
    </source>
</evidence>
<dbReference type="GO" id="GO:0009267">
    <property type="term" value="P:cellular response to starvation"/>
    <property type="evidence" value="ECO:0007669"/>
    <property type="project" value="InterPro"/>
</dbReference>
<accession>Q1IKI0</accession>
<keyword evidence="6 8" id="KW-1133">Transmembrane helix</keyword>
<dbReference type="Proteomes" id="UP000002432">
    <property type="component" value="Chromosome"/>
</dbReference>
<organism evidence="10 11">
    <name type="scientific">Koribacter versatilis (strain Ellin345)</name>
    <dbReference type="NCBI Taxonomy" id="204669"/>
    <lineage>
        <taxon>Bacteria</taxon>
        <taxon>Pseudomonadati</taxon>
        <taxon>Acidobacteriota</taxon>
        <taxon>Terriglobia</taxon>
        <taxon>Terriglobales</taxon>
        <taxon>Candidatus Korobacteraceae</taxon>
        <taxon>Candidatus Korobacter</taxon>
    </lineage>
</organism>
<evidence type="ECO:0000259" key="9">
    <source>
        <dbReference type="Pfam" id="PF02554"/>
    </source>
</evidence>
<gene>
    <name evidence="10" type="ordered locus">Acid345_3619</name>
</gene>
<feature type="transmembrane region" description="Helical" evidence="8">
    <location>
        <begin position="6"/>
        <end position="27"/>
    </location>
</feature>
<feature type="transmembrane region" description="Helical" evidence="8">
    <location>
        <begin position="366"/>
        <end position="393"/>
    </location>
</feature>
<feature type="transmembrane region" description="Helical" evidence="8">
    <location>
        <begin position="633"/>
        <end position="652"/>
    </location>
</feature>
<dbReference type="EnsemblBacteria" id="ABF42620">
    <property type="protein sequence ID" value="ABF42620"/>
    <property type="gene ID" value="Acid345_3619"/>
</dbReference>
<feature type="transmembrane region" description="Helical" evidence="8">
    <location>
        <begin position="253"/>
        <end position="276"/>
    </location>
</feature>
<evidence type="ECO:0000256" key="1">
    <source>
        <dbReference type="ARBA" id="ARBA00004651"/>
    </source>
</evidence>
<feature type="transmembrane region" description="Helical" evidence="8">
    <location>
        <begin position="288"/>
        <end position="305"/>
    </location>
</feature>
<feature type="transmembrane region" description="Helical" evidence="8">
    <location>
        <begin position="162"/>
        <end position="186"/>
    </location>
</feature>
<name>Q1IKI0_KORVE</name>
<dbReference type="OrthoDB" id="9761224at2"/>
<keyword evidence="5 8" id="KW-0812">Transmembrane</keyword>
<dbReference type="PANTHER" id="PTHR30252">
    <property type="entry name" value="INNER MEMBRANE PEPTIDE TRANSPORTER"/>
    <property type="match status" value="1"/>
</dbReference>
<dbReference type="InterPro" id="IPR003706">
    <property type="entry name" value="CstA_N"/>
</dbReference>
<evidence type="ECO:0000313" key="10">
    <source>
        <dbReference type="EMBL" id="ABF42620.1"/>
    </source>
</evidence>
<feature type="transmembrane region" description="Helical" evidence="8">
    <location>
        <begin position="325"/>
        <end position="345"/>
    </location>
</feature>
<comment type="similarity">
    <text evidence="2">Belongs to the peptide transporter carbon starvation (CstA) (TC 2.A.114) family.</text>
</comment>
<evidence type="ECO:0000313" key="11">
    <source>
        <dbReference type="Proteomes" id="UP000002432"/>
    </source>
</evidence>
<evidence type="ECO:0000256" key="5">
    <source>
        <dbReference type="ARBA" id="ARBA00022692"/>
    </source>
</evidence>
<keyword evidence="11" id="KW-1185">Reference proteome</keyword>
<dbReference type="KEGG" id="aba:Acid345_3619"/>
<feature type="transmembrane region" description="Helical" evidence="8">
    <location>
        <begin position="223"/>
        <end position="241"/>
    </location>
</feature>
<keyword evidence="3" id="KW-0813">Transport</keyword>
<evidence type="ECO:0000256" key="4">
    <source>
        <dbReference type="ARBA" id="ARBA00022475"/>
    </source>
</evidence>
<dbReference type="STRING" id="204669.Acid345_3619"/>
<sequence length="681" mass="72822">MRNRVVRALIWAAVIVVGALSIATIALRRGESINAMWLVVAALCTYAVGYRFYSKFIATKVLVLDSRRATPAERLDNGRDFVPTNKWVVFGHHFAAIAGPGPLVGPVLAAQFGYLPGTLWILVGAVLGGCVQDFVTLVFSVRRDGKSLTEMAREEIGKVGGFVAFFAVVAIIIILLGAVALIVVNALKGSPWGTFTIGMTIPIALLMGLYLRRIRPGKVMEASVLGFICVMAAIFGGQWVSHTAYAGWFTYSATTLAIAIIIYGFAASALPVWLLLAPRDYLSTFVKLGTIAILAVGIVISRPQLHMPALTRFIDGTGPVFAGNLFPFAFITIACGAISGFHALISSGTTPKLIQRETETRLVGYGAMLCESLVAIMATIAACVIQPGVYFAVNSPAGIVGANPADAAAKITSWGFPVDAAQMAQLAHAVGEQTLFNRTGGAPAFAVGMAHIFAHSLGGEAVMAIWYHFAIMFEALFILTVLDAGTRVGRFMLQDALGHVWKPLGRTSSYPSIVLTSAIIVGLWGYFLWQGVKDPLGGINSMWPLFGISNQLLAAVALCVATTIVIKMGRARYAFVTLVPLIVLVAITFGAAYEKVLNPNPRIGFLAHARQLASQPNISHQTSQLIFNDRLDAAITTVLVFLVSLVVIESIIEWVRVLSGRKAATVREAPFVASHFAEEQA</sequence>
<dbReference type="InterPro" id="IPR051605">
    <property type="entry name" value="CstA"/>
</dbReference>
<feature type="transmembrane region" description="Helical" evidence="8">
    <location>
        <begin position="573"/>
        <end position="593"/>
    </location>
</feature>
<evidence type="ECO:0000256" key="3">
    <source>
        <dbReference type="ARBA" id="ARBA00022448"/>
    </source>
</evidence>
<feature type="transmembrane region" description="Helical" evidence="8">
    <location>
        <begin position="507"/>
        <end position="529"/>
    </location>
</feature>
<dbReference type="EMBL" id="CP000360">
    <property type="protein sequence ID" value="ABF42620.1"/>
    <property type="molecule type" value="Genomic_DNA"/>
</dbReference>
<feature type="transmembrane region" description="Helical" evidence="8">
    <location>
        <begin position="34"/>
        <end position="53"/>
    </location>
</feature>
<dbReference type="GO" id="GO:0005886">
    <property type="term" value="C:plasma membrane"/>
    <property type="evidence" value="ECO:0007669"/>
    <property type="project" value="UniProtKB-SubCell"/>
</dbReference>
<feature type="transmembrane region" description="Helical" evidence="8">
    <location>
        <begin position="119"/>
        <end position="141"/>
    </location>
</feature>
<feature type="domain" description="CstA N-terminal" evidence="9">
    <location>
        <begin position="34"/>
        <end position="591"/>
    </location>
</feature>